<evidence type="ECO:0000313" key="2">
    <source>
        <dbReference type="EMBL" id="TNN83921.1"/>
    </source>
</evidence>
<evidence type="ECO:0000313" key="3">
    <source>
        <dbReference type="Proteomes" id="UP000314294"/>
    </source>
</evidence>
<proteinExistence type="predicted"/>
<dbReference type="Proteomes" id="UP000314294">
    <property type="component" value="Unassembled WGS sequence"/>
</dbReference>
<dbReference type="AlphaFoldDB" id="A0A4Z2J1U7"/>
<feature type="region of interest" description="Disordered" evidence="1">
    <location>
        <begin position="1"/>
        <end position="20"/>
    </location>
</feature>
<evidence type="ECO:0000256" key="1">
    <source>
        <dbReference type="SAM" id="MobiDB-lite"/>
    </source>
</evidence>
<keyword evidence="3" id="KW-1185">Reference proteome</keyword>
<sequence>MTRVNCLPPGPLPRRSKAEQGMCRLPGDRERMSGKQLQLSHCCPLQLQPLLALNGTRSEASKKRGAMAVGSVITPEKYQRGRKRSSKDWYPPDMALVRSMLHARKMIMNRNHQRPGHGDVTTPARKVKATYCTARQ</sequence>
<gene>
    <name evidence="2" type="ORF">EYF80_005792</name>
</gene>
<dbReference type="EMBL" id="SRLO01000030">
    <property type="protein sequence ID" value="TNN83921.1"/>
    <property type="molecule type" value="Genomic_DNA"/>
</dbReference>
<reference evidence="2 3" key="1">
    <citation type="submission" date="2019-03" db="EMBL/GenBank/DDBJ databases">
        <title>First draft genome of Liparis tanakae, snailfish: a comprehensive survey of snailfish specific genes.</title>
        <authorList>
            <person name="Kim W."/>
            <person name="Song I."/>
            <person name="Jeong J.-H."/>
            <person name="Kim D."/>
            <person name="Kim S."/>
            <person name="Ryu S."/>
            <person name="Song J.Y."/>
            <person name="Lee S.K."/>
        </authorList>
    </citation>
    <scope>NUCLEOTIDE SEQUENCE [LARGE SCALE GENOMIC DNA]</scope>
    <source>
        <tissue evidence="2">Muscle</tissue>
    </source>
</reference>
<protein>
    <submittedName>
        <fullName evidence="2">Uncharacterized protein</fullName>
    </submittedName>
</protein>
<comment type="caution">
    <text evidence="2">The sequence shown here is derived from an EMBL/GenBank/DDBJ whole genome shotgun (WGS) entry which is preliminary data.</text>
</comment>
<name>A0A4Z2J1U7_9TELE</name>
<organism evidence="2 3">
    <name type="scientific">Liparis tanakae</name>
    <name type="common">Tanaka's snailfish</name>
    <dbReference type="NCBI Taxonomy" id="230148"/>
    <lineage>
        <taxon>Eukaryota</taxon>
        <taxon>Metazoa</taxon>
        <taxon>Chordata</taxon>
        <taxon>Craniata</taxon>
        <taxon>Vertebrata</taxon>
        <taxon>Euteleostomi</taxon>
        <taxon>Actinopterygii</taxon>
        <taxon>Neopterygii</taxon>
        <taxon>Teleostei</taxon>
        <taxon>Neoteleostei</taxon>
        <taxon>Acanthomorphata</taxon>
        <taxon>Eupercaria</taxon>
        <taxon>Perciformes</taxon>
        <taxon>Cottioidei</taxon>
        <taxon>Cottales</taxon>
        <taxon>Liparidae</taxon>
        <taxon>Liparis</taxon>
    </lineage>
</organism>
<accession>A0A4Z2J1U7</accession>